<feature type="region of interest" description="Disordered" evidence="1">
    <location>
        <begin position="59"/>
        <end position="108"/>
    </location>
</feature>
<proteinExistence type="predicted"/>
<evidence type="ECO:0000313" key="2">
    <source>
        <dbReference type="EMBL" id="GAA0159589.1"/>
    </source>
</evidence>
<evidence type="ECO:0000313" key="3">
    <source>
        <dbReference type="Proteomes" id="UP001454036"/>
    </source>
</evidence>
<sequence length="157" mass="18491">MNINKFISSYRSAKKVTVSGWCKDDYLNKAHEIYTEDMKGKFNLMEEWKVVRDEPKYMINMQKDSDQSSGSKRGLDSEGGKMSISNTQHQRPQGRDASKRLKGKPKKISKVEVVEKAVEWHEDYMTFRKNELERYEAMEAAKLHTKNMKLYMKLKKK</sequence>
<reference evidence="2 3" key="1">
    <citation type="submission" date="2024-01" db="EMBL/GenBank/DDBJ databases">
        <title>The complete chloroplast genome sequence of Lithospermum erythrorhizon: insights into the phylogenetic relationship among Boraginaceae species and the maternal lineages of purple gromwells.</title>
        <authorList>
            <person name="Okada T."/>
            <person name="Watanabe K."/>
        </authorList>
    </citation>
    <scope>NUCLEOTIDE SEQUENCE [LARGE SCALE GENOMIC DNA]</scope>
</reference>
<protein>
    <submittedName>
        <fullName evidence="2">Uncharacterized protein</fullName>
    </submittedName>
</protein>
<dbReference type="Proteomes" id="UP001454036">
    <property type="component" value="Unassembled WGS sequence"/>
</dbReference>
<keyword evidence="3" id="KW-1185">Reference proteome</keyword>
<name>A0AAV3Q684_LITER</name>
<dbReference type="EMBL" id="BAABME010003638">
    <property type="protein sequence ID" value="GAA0159589.1"/>
    <property type="molecule type" value="Genomic_DNA"/>
</dbReference>
<dbReference type="PANTHER" id="PTHR45023:SF4">
    <property type="entry name" value="GLYCINE-RICH PROTEIN-RELATED"/>
    <property type="match status" value="1"/>
</dbReference>
<evidence type="ECO:0000256" key="1">
    <source>
        <dbReference type="SAM" id="MobiDB-lite"/>
    </source>
</evidence>
<gene>
    <name evidence="2" type="ORF">LIER_16329</name>
</gene>
<organism evidence="2 3">
    <name type="scientific">Lithospermum erythrorhizon</name>
    <name type="common">Purple gromwell</name>
    <name type="synonym">Lithospermum officinale var. erythrorhizon</name>
    <dbReference type="NCBI Taxonomy" id="34254"/>
    <lineage>
        <taxon>Eukaryota</taxon>
        <taxon>Viridiplantae</taxon>
        <taxon>Streptophyta</taxon>
        <taxon>Embryophyta</taxon>
        <taxon>Tracheophyta</taxon>
        <taxon>Spermatophyta</taxon>
        <taxon>Magnoliopsida</taxon>
        <taxon>eudicotyledons</taxon>
        <taxon>Gunneridae</taxon>
        <taxon>Pentapetalae</taxon>
        <taxon>asterids</taxon>
        <taxon>lamiids</taxon>
        <taxon>Boraginales</taxon>
        <taxon>Boraginaceae</taxon>
        <taxon>Boraginoideae</taxon>
        <taxon>Lithospermeae</taxon>
        <taxon>Lithospermum</taxon>
    </lineage>
</organism>
<dbReference type="AlphaFoldDB" id="A0AAV3Q684"/>
<accession>A0AAV3Q684</accession>
<comment type="caution">
    <text evidence="2">The sequence shown here is derived from an EMBL/GenBank/DDBJ whole genome shotgun (WGS) entry which is preliminary data.</text>
</comment>
<dbReference type="PANTHER" id="PTHR45023">
    <property type="match status" value="1"/>
</dbReference>